<dbReference type="PROSITE" id="PS00678">
    <property type="entry name" value="WD_REPEATS_1"/>
    <property type="match status" value="1"/>
</dbReference>
<evidence type="ECO:0000256" key="14">
    <source>
        <dbReference type="ARBA" id="ARBA00023187"/>
    </source>
</evidence>
<evidence type="ECO:0000256" key="4">
    <source>
        <dbReference type="ARBA" id="ARBA00006388"/>
    </source>
</evidence>
<name>A0AAW1RXU9_9CHLO</name>
<dbReference type="Pfam" id="PF24814">
    <property type="entry name" value="WD40_Prp19"/>
    <property type="match status" value="1"/>
</dbReference>
<dbReference type="EMBL" id="JALJOU010000020">
    <property type="protein sequence ID" value="KAK9838127.1"/>
    <property type="molecule type" value="Genomic_DNA"/>
</dbReference>
<keyword evidence="9 18" id="KW-0808">Transferase</keyword>
<dbReference type="SMART" id="SM00504">
    <property type="entry name" value="Ubox"/>
    <property type="match status" value="1"/>
</dbReference>
<evidence type="ECO:0000256" key="10">
    <source>
        <dbReference type="ARBA" id="ARBA00022728"/>
    </source>
</evidence>
<organism evidence="22 23">
    <name type="scientific">Elliptochloris bilobata</name>
    <dbReference type="NCBI Taxonomy" id="381761"/>
    <lineage>
        <taxon>Eukaryota</taxon>
        <taxon>Viridiplantae</taxon>
        <taxon>Chlorophyta</taxon>
        <taxon>core chlorophytes</taxon>
        <taxon>Trebouxiophyceae</taxon>
        <taxon>Trebouxiophyceae incertae sedis</taxon>
        <taxon>Elliptochloris clade</taxon>
        <taxon>Elliptochloris</taxon>
    </lineage>
</organism>
<dbReference type="CDD" id="cd16656">
    <property type="entry name" value="RING-Ubox_PRP19"/>
    <property type="match status" value="1"/>
</dbReference>
<dbReference type="InterPro" id="IPR013083">
    <property type="entry name" value="Znf_RING/FYVE/PHD"/>
</dbReference>
<evidence type="ECO:0000256" key="9">
    <source>
        <dbReference type="ARBA" id="ARBA00022679"/>
    </source>
</evidence>
<comment type="catalytic activity">
    <reaction evidence="1 18">
        <text>S-ubiquitinyl-[E2 ubiquitin-conjugating enzyme]-L-cysteine + [acceptor protein]-L-lysine = [E2 ubiquitin-conjugating enzyme]-L-cysteine + N(6)-ubiquitinyl-[acceptor protein]-L-lysine.</text>
        <dbReference type="EC" id="2.3.2.27"/>
    </reaction>
</comment>
<dbReference type="GO" id="GO:0005737">
    <property type="term" value="C:cytoplasm"/>
    <property type="evidence" value="ECO:0007669"/>
    <property type="project" value="TreeGrafter"/>
</dbReference>
<dbReference type="FunFam" id="3.30.40.10:FF:000027">
    <property type="entry name" value="Pre-mRNA-processing factor 19, putative"/>
    <property type="match status" value="1"/>
</dbReference>
<dbReference type="InterPro" id="IPR019775">
    <property type="entry name" value="WD40_repeat_CS"/>
</dbReference>
<evidence type="ECO:0000259" key="21">
    <source>
        <dbReference type="PROSITE" id="PS51698"/>
    </source>
</evidence>
<accession>A0AAW1RXU9</accession>
<evidence type="ECO:0000256" key="11">
    <source>
        <dbReference type="ARBA" id="ARBA00022737"/>
    </source>
</evidence>
<keyword evidence="19" id="KW-0175">Coiled coil</keyword>
<comment type="pathway">
    <text evidence="3 18">Protein modification; protein ubiquitination.</text>
</comment>
<keyword evidence="11" id="KW-0677">Repeat</keyword>
<dbReference type="InterPro" id="IPR038959">
    <property type="entry name" value="Prp19"/>
</dbReference>
<comment type="similarity">
    <text evidence="4 18">Belongs to the WD repeat PRP19 family.</text>
</comment>
<dbReference type="PANTHER" id="PTHR43995:SF1">
    <property type="entry name" value="PRE-MRNA-PROCESSING FACTOR 19"/>
    <property type="match status" value="1"/>
</dbReference>
<dbReference type="GO" id="GO:0000974">
    <property type="term" value="C:Prp19 complex"/>
    <property type="evidence" value="ECO:0007669"/>
    <property type="project" value="UniProtKB-UniRule"/>
</dbReference>
<keyword evidence="14 18" id="KW-0508">mRNA splicing</keyword>
<dbReference type="Gene3D" id="2.130.10.10">
    <property type="entry name" value="YVTN repeat-like/Quinoprotein amine dehydrogenase"/>
    <property type="match status" value="1"/>
</dbReference>
<feature type="repeat" description="WD" evidence="17">
    <location>
        <begin position="383"/>
        <end position="423"/>
    </location>
</feature>
<dbReference type="InterPro" id="IPR013915">
    <property type="entry name" value="Prp19_cc"/>
</dbReference>
<dbReference type="SMART" id="SM00320">
    <property type="entry name" value="WD40"/>
    <property type="match status" value="7"/>
</dbReference>
<dbReference type="SUPFAM" id="SSF50978">
    <property type="entry name" value="WD40 repeat-like"/>
    <property type="match status" value="1"/>
</dbReference>
<evidence type="ECO:0000256" key="19">
    <source>
        <dbReference type="SAM" id="Coils"/>
    </source>
</evidence>
<evidence type="ECO:0000256" key="13">
    <source>
        <dbReference type="ARBA" id="ARBA00022786"/>
    </source>
</evidence>
<dbReference type="GO" id="GO:0006281">
    <property type="term" value="P:DNA repair"/>
    <property type="evidence" value="ECO:0007669"/>
    <property type="project" value="UniProtKB-KW"/>
</dbReference>
<dbReference type="Pfam" id="PF08606">
    <property type="entry name" value="Prp19"/>
    <property type="match status" value="1"/>
</dbReference>
<reference evidence="22 23" key="1">
    <citation type="journal article" date="2024" name="Nat. Commun.">
        <title>Phylogenomics reveals the evolutionary origins of lichenization in chlorophyte algae.</title>
        <authorList>
            <person name="Puginier C."/>
            <person name="Libourel C."/>
            <person name="Otte J."/>
            <person name="Skaloud P."/>
            <person name="Haon M."/>
            <person name="Grisel S."/>
            <person name="Petersen M."/>
            <person name="Berrin J.G."/>
            <person name="Delaux P.M."/>
            <person name="Dal Grande F."/>
            <person name="Keller J."/>
        </authorList>
    </citation>
    <scope>NUCLEOTIDE SEQUENCE [LARGE SCALE GENOMIC DNA]</scope>
    <source>
        <strain evidence="22 23">SAG 245.80</strain>
    </source>
</reference>
<keyword evidence="12 18" id="KW-0227">DNA damage</keyword>
<protein>
    <recommendedName>
        <fullName evidence="6 18">Pre-mRNA-processing factor 19</fullName>
        <ecNumber evidence="5 18">2.3.2.27</ecNumber>
    </recommendedName>
</protein>
<evidence type="ECO:0000256" key="1">
    <source>
        <dbReference type="ARBA" id="ARBA00000900"/>
    </source>
</evidence>
<dbReference type="GO" id="GO:0071006">
    <property type="term" value="C:U2-type catalytic step 1 spliceosome"/>
    <property type="evidence" value="ECO:0007669"/>
    <property type="project" value="TreeGrafter"/>
</dbReference>
<dbReference type="Gene3D" id="3.30.40.10">
    <property type="entry name" value="Zinc/RING finger domain, C3HC4 (zinc finger)"/>
    <property type="match status" value="1"/>
</dbReference>
<evidence type="ECO:0000313" key="22">
    <source>
        <dbReference type="EMBL" id="KAK9838127.1"/>
    </source>
</evidence>
<comment type="caution">
    <text evidence="22">The sequence shown here is derived from an EMBL/GenBank/DDBJ whole genome shotgun (WGS) entry which is preliminary data.</text>
</comment>
<dbReference type="PANTHER" id="PTHR43995">
    <property type="entry name" value="PRE-MRNA-PROCESSING FACTOR 19"/>
    <property type="match status" value="1"/>
</dbReference>
<keyword evidence="15 18" id="KW-0234">DNA repair</keyword>
<dbReference type="InterPro" id="IPR015943">
    <property type="entry name" value="WD40/YVTN_repeat-like_dom_sf"/>
</dbReference>
<dbReference type="PROSITE" id="PS50082">
    <property type="entry name" value="WD_REPEATS_2"/>
    <property type="match status" value="4"/>
</dbReference>
<comment type="subunit">
    <text evidence="18">Homotetramer.</text>
</comment>
<comment type="subcellular location">
    <subcellularLocation>
        <location evidence="2 18">Nucleus</location>
    </subcellularLocation>
</comment>
<dbReference type="CDD" id="cd00200">
    <property type="entry name" value="WD40"/>
    <property type="match status" value="1"/>
</dbReference>
<keyword evidence="16 18" id="KW-0539">Nucleus</keyword>
<dbReference type="InterPro" id="IPR055340">
    <property type="entry name" value="RING-Ubox_PRP19"/>
</dbReference>
<dbReference type="InterPro" id="IPR001680">
    <property type="entry name" value="WD40_rpt"/>
</dbReference>
<evidence type="ECO:0000256" key="12">
    <source>
        <dbReference type="ARBA" id="ARBA00022763"/>
    </source>
</evidence>
<evidence type="ECO:0000256" key="6">
    <source>
        <dbReference type="ARBA" id="ARBA00015618"/>
    </source>
</evidence>
<evidence type="ECO:0000256" key="16">
    <source>
        <dbReference type="ARBA" id="ARBA00023242"/>
    </source>
</evidence>
<dbReference type="GO" id="GO:0070534">
    <property type="term" value="P:protein K63-linked ubiquitination"/>
    <property type="evidence" value="ECO:0007669"/>
    <property type="project" value="UniProtKB-UniRule"/>
</dbReference>
<keyword evidence="10 18" id="KW-0747">Spliceosome</keyword>
<evidence type="ECO:0000256" key="20">
    <source>
        <dbReference type="SAM" id="MobiDB-lite"/>
    </source>
</evidence>
<feature type="coiled-coil region" evidence="19">
    <location>
        <begin position="108"/>
        <end position="135"/>
    </location>
</feature>
<keyword evidence="8 18" id="KW-0507">mRNA processing</keyword>
<evidence type="ECO:0000313" key="23">
    <source>
        <dbReference type="Proteomes" id="UP001445335"/>
    </source>
</evidence>
<keyword evidence="13 18" id="KW-0833">Ubl conjugation pathway</keyword>
<evidence type="ECO:0000256" key="7">
    <source>
        <dbReference type="ARBA" id="ARBA00022574"/>
    </source>
</evidence>
<feature type="region of interest" description="Disordered" evidence="20">
    <location>
        <begin position="136"/>
        <end position="159"/>
    </location>
</feature>
<feature type="repeat" description="WD" evidence="17">
    <location>
        <begin position="252"/>
        <end position="293"/>
    </location>
</feature>
<gene>
    <name evidence="22" type="ORF">WJX81_002866</name>
</gene>
<dbReference type="PROSITE" id="PS50294">
    <property type="entry name" value="WD_REPEATS_REGION"/>
    <property type="match status" value="2"/>
</dbReference>
<dbReference type="InterPro" id="IPR036322">
    <property type="entry name" value="WD40_repeat_dom_sf"/>
</dbReference>
<dbReference type="InterPro" id="IPR003613">
    <property type="entry name" value="Ubox_domain"/>
</dbReference>
<dbReference type="EC" id="2.3.2.27" evidence="5 18"/>
<keyword evidence="7 17" id="KW-0853">WD repeat</keyword>
<evidence type="ECO:0000256" key="5">
    <source>
        <dbReference type="ARBA" id="ARBA00012483"/>
    </source>
</evidence>
<feature type="repeat" description="WD" evidence="17">
    <location>
        <begin position="297"/>
        <end position="338"/>
    </location>
</feature>
<evidence type="ECO:0000256" key="8">
    <source>
        <dbReference type="ARBA" id="ARBA00022664"/>
    </source>
</evidence>
<comment type="function">
    <text evidence="18">Ubiquitin-protein ligase which is mainly involved pre-mRNA splicing and DNA repair. Required for pre-mRNA splicing as component of the spliceosome.</text>
</comment>
<evidence type="ECO:0000256" key="2">
    <source>
        <dbReference type="ARBA" id="ARBA00004123"/>
    </source>
</evidence>
<dbReference type="GO" id="GO:0000398">
    <property type="term" value="P:mRNA splicing, via spliceosome"/>
    <property type="evidence" value="ECO:0007669"/>
    <property type="project" value="InterPro"/>
</dbReference>
<dbReference type="Proteomes" id="UP001445335">
    <property type="component" value="Unassembled WGS sequence"/>
</dbReference>
<proteinExistence type="inferred from homology"/>
<feature type="domain" description="U-box" evidence="21">
    <location>
        <begin position="1"/>
        <end position="70"/>
    </location>
</feature>
<keyword evidence="23" id="KW-1185">Reference proteome</keyword>
<sequence>MFCSISGSVPEEPVINKNSGLLFEKRLIEKHVQETGKDPITGEALLLDDLVAVKTNKAAKPRTSPATSIPGLLGLFQNEWDALMLETHQLRTSLGTVRQELSHALYQHDAACRVIARLTRERDQARAEVERVRAAAPAPAEMANGGGAEAAEEQPAKRAKAGITEDIIARMTEHSTVLSKGRKKRAMSATLATAEEITGFGTLGCHPLHKTSKGGILAIDTSPGGDDLVATAGADGSVVLFDRAAGRVRSQLAAHAKRVTGVQFLGSDGALVSCSADRTVKLWSADAEGAFTAAAVFQDHSDEVTAVTVHATGDYIVTASLDRTWAFYDLQAQICLTQVSDPAVEGGLTSAEFHPDGLILGTGTADALVRIWEVRQQKNVAKFEGHKGPVTSLSFSENGYFLATAAADGVKLWDLRKLKNFRTLEMAGAAVAFDHSGLYLAAGGADVRVMGVKQDWSALAQFADLPKKGVLAVKLGADARTLFVGAADHNLRVYGIPTGDAMDAE</sequence>
<evidence type="ECO:0000256" key="17">
    <source>
        <dbReference type="PROSITE-ProRule" id="PRU00221"/>
    </source>
</evidence>
<dbReference type="SUPFAM" id="SSF57850">
    <property type="entry name" value="RING/U-box"/>
    <property type="match status" value="1"/>
</dbReference>
<dbReference type="PROSITE" id="PS51698">
    <property type="entry name" value="U_BOX"/>
    <property type="match status" value="1"/>
</dbReference>
<evidence type="ECO:0000256" key="18">
    <source>
        <dbReference type="RuleBase" id="RU367101"/>
    </source>
</evidence>
<dbReference type="GO" id="GO:0061630">
    <property type="term" value="F:ubiquitin protein ligase activity"/>
    <property type="evidence" value="ECO:0007669"/>
    <property type="project" value="UniProtKB-UniRule"/>
</dbReference>
<dbReference type="AlphaFoldDB" id="A0AAW1RXU9"/>
<evidence type="ECO:0000256" key="15">
    <source>
        <dbReference type="ARBA" id="ARBA00023204"/>
    </source>
</evidence>
<feature type="repeat" description="WD" evidence="17">
    <location>
        <begin position="348"/>
        <end position="382"/>
    </location>
</feature>
<evidence type="ECO:0000256" key="3">
    <source>
        <dbReference type="ARBA" id="ARBA00004906"/>
    </source>
</evidence>